<dbReference type="Proteomes" id="UP000038010">
    <property type="component" value="Unassembled WGS sequence"/>
</dbReference>
<dbReference type="GO" id="GO:0016853">
    <property type="term" value="F:isomerase activity"/>
    <property type="evidence" value="ECO:0007669"/>
    <property type="project" value="UniProtKB-KW"/>
</dbReference>
<dbReference type="InterPro" id="IPR007400">
    <property type="entry name" value="PrpF-like"/>
</dbReference>
<dbReference type="SUPFAM" id="SSF54506">
    <property type="entry name" value="Diaminopimelate epimerase-like"/>
    <property type="match status" value="2"/>
</dbReference>
<reference evidence="3 4" key="1">
    <citation type="submission" date="2015-06" db="EMBL/GenBank/DDBJ databases">
        <title>Draft genome of the ant-associated black yeast Phialophora attae CBS 131958.</title>
        <authorList>
            <person name="Moreno L.F."/>
            <person name="Stielow B.J."/>
            <person name="de Hoog S."/>
            <person name="Vicente V.A."/>
            <person name="Weiss V.A."/>
            <person name="de Vries M."/>
            <person name="Cruz L.M."/>
            <person name="Souza E.M."/>
        </authorList>
    </citation>
    <scope>NUCLEOTIDE SEQUENCE [LARGE SCALE GENOMIC DNA]</scope>
    <source>
        <strain evidence="3 4">CBS 131958</strain>
    </source>
</reference>
<evidence type="ECO:0000256" key="1">
    <source>
        <dbReference type="ARBA" id="ARBA00007673"/>
    </source>
</evidence>
<keyword evidence="2 3" id="KW-0413">Isomerase</keyword>
<comment type="similarity">
    <text evidence="1">Belongs to the PrpF family.</text>
</comment>
<keyword evidence="4" id="KW-1185">Reference proteome</keyword>
<protein>
    <submittedName>
        <fullName evidence="3">3-methylitaconate isomerase</fullName>
    </submittedName>
</protein>
<evidence type="ECO:0000313" key="4">
    <source>
        <dbReference type="Proteomes" id="UP000038010"/>
    </source>
</evidence>
<organism evidence="3 4">
    <name type="scientific">Cyphellophora attinorum</name>
    <dbReference type="NCBI Taxonomy" id="1664694"/>
    <lineage>
        <taxon>Eukaryota</taxon>
        <taxon>Fungi</taxon>
        <taxon>Dikarya</taxon>
        <taxon>Ascomycota</taxon>
        <taxon>Pezizomycotina</taxon>
        <taxon>Eurotiomycetes</taxon>
        <taxon>Chaetothyriomycetidae</taxon>
        <taxon>Chaetothyriales</taxon>
        <taxon>Cyphellophoraceae</taxon>
        <taxon>Cyphellophora</taxon>
    </lineage>
</organism>
<proteinExistence type="inferred from homology"/>
<gene>
    <name evidence="3" type="ORF">AB675_10937</name>
</gene>
<dbReference type="STRING" id="1664694.A0A0N1GYA1"/>
<dbReference type="OrthoDB" id="10267539at2759"/>
<evidence type="ECO:0000313" key="3">
    <source>
        <dbReference type="EMBL" id="KPI35555.1"/>
    </source>
</evidence>
<dbReference type="Pfam" id="PF04303">
    <property type="entry name" value="PrpF"/>
    <property type="match status" value="1"/>
</dbReference>
<dbReference type="EMBL" id="LFJN01000039">
    <property type="protein sequence ID" value="KPI35555.1"/>
    <property type="molecule type" value="Genomic_DNA"/>
</dbReference>
<dbReference type="PANTHER" id="PTHR43709:SF2">
    <property type="entry name" value="DUF453 DOMAIN PROTEIN (AFU_ORTHOLOGUE AFUA_6G00360)"/>
    <property type="match status" value="1"/>
</dbReference>
<evidence type="ECO:0000256" key="2">
    <source>
        <dbReference type="ARBA" id="ARBA00023235"/>
    </source>
</evidence>
<dbReference type="PANTHER" id="PTHR43709">
    <property type="entry name" value="ACONITATE ISOMERASE-RELATED"/>
    <property type="match status" value="1"/>
</dbReference>
<comment type="caution">
    <text evidence="3">The sequence shown here is derived from an EMBL/GenBank/DDBJ whole genome shotgun (WGS) entry which is preliminary data.</text>
</comment>
<dbReference type="RefSeq" id="XP_017995518.1">
    <property type="nucleotide sequence ID" value="XM_018139741.1"/>
</dbReference>
<dbReference type="AlphaFoldDB" id="A0A0N1GYA1"/>
<name>A0A0N1GYA1_9EURO</name>
<dbReference type="VEuPathDB" id="FungiDB:AB675_10937"/>
<dbReference type="GeneID" id="28731621"/>
<dbReference type="Gene3D" id="3.10.310.10">
    <property type="entry name" value="Diaminopimelate Epimerase, Chain A, domain 1"/>
    <property type="match status" value="2"/>
</dbReference>
<sequence length="405" mass="43346">MAEAPETIPFTYYRGGTSKALFFHAKDLPQPGKLRDRLLLRLMGSPDPMQIDGMGGTHPVTSKIAVLGPSKRPGVDVDYDFAQCSIRTNHISWEGGCGNISSAVGPWAISQGLVDARSGTSKDTALGTVKEVRIWMVGLGNMLIAHVPVNEKGRVIEKGQQAIDGAPGTGAAIWMDYKETAGGACKKGLLPSGNPVDSVTVRGKEVEISICDIANIMVYARAADLGISGTEPARTLNESKQLIDDVRELRGRASQMIGLCSSWEKVDEEIPNLPYVVLLVESKDGDDGDVQGRLFLDNYCHSSMAGTGATCTTACAHIKGTLVNQMSRPLQRKLRAFKVGHPVGHLPVIVQVKSGTGIDAGRLPEFSTLSFVRTARQIAKGELCIPEDFDWAAGRLEINGGLNGH</sequence>
<accession>A0A0N1GYA1</accession>